<proteinExistence type="predicted"/>
<organism evidence="2 3">
    <name type="scientific">Actinomadura decatromicini</name>
    <dbReference type="NCBI Taxonomy" id="2604572"/>
    <lineage>
        <taxon>Bacteria</taxon>
        <taxon>Bacillati</taxon>
        <taxon>Actinomycetota</taxon>
        <taxon>Actinomycetes</taxon>
        <taxon>Streptosporangiales</taxon>
        <taxon>Thermomonosporaceae</taxon>
        <taxon>Actinomadura</taxon>
    </lineage>
</organism>
<keyword evidence="1" id="KW-0732">Signal</keyword>
<evidence type="ECO:0000313" key="3">
    <source>
        <dbReference type="Proteomes" id="UP000323505"/>
    </source>
</evidence>
<sequence length="68" mass="6443">MSALTRCVTVAALATAAVAALALPASAGPAAAKPDPASVINCTLSSASNTGSANLVPLVTAPVHCLSL</sequence>
<comment type="caution">
    <text evidence="2">The sequence shown here is derived from an EMBL/GenBank/DDBJ whole genome shotgun (WGS) entry which is preliminary data.</text>
</comment>
<gene>
    <name evidence="2" type="ORF">FXF68_18165</name>
</gene>
<protein>
    <submittedName>
        <fullName evidence="2">Uncharacterized protein</fullName>
    </submittedName>
</protein>
<evidence type="ECO:0000313" key="2">
    <source>
        <dbReference type="EMBL" id="TYK49645.1"/>
    </source>
</evidence>
<dbReference type="AlphaFoldDB" id="A0A5D3FR89"/>
<keyword evidence="3" id="KW-1185">Reference proteome</keyword>
<feature type="signal peptide" evidence="1">
    <location>
        <begin position="1"/>
        <end position="27"/>
    </location>
</feature>
<feature type="chain" id="PRO_5039365220" evidence="1">
    <location>
        <begin position="28"/>
        <end position="68"/>
    </location>
</feature>
<dbReference type="EMBL" id="VSRQ01000003">
    <property type="protein sequence ID" value="TYK49645.1"/>
    <property type="molecule type" value="Genomic_DNA"/>
</dbReference>
<name>A0A5D3FR89_9ACTN</name>
<dbReference type="RefSeq" id="WP_148760580.1">
    <property type="nucleotide sequence ID" value="NZ_VSRQ01000003.1"/>
</dbReference>
<reference evidence="2 3" key="1">
    <citation type="submission" date="2019-08" db="EMBL/GenBank/DDBJ databases">
        <title>Actinomadura sp. nov. CYP1-5 isolated from mountain soil.</title>
        <authorList>
            <person name="Songsumanus A."/>
            <person name="Kuncharoen N."/>
            <person name="Kudo T."/>
            <person name="Yuki M."/>
            <person name="Igarashi Y."/>
            <person name="Tanasupawat S."/>
        </authorList>
    </citation>
    <scope>NUCLEOTIDE SEQUENCE [LARGE SCALE GENOMIC DNA]</scope>
    <source>
        <strain evidence="2 3">CYP1-5</strain>
    </source>
</reference>
<dbReference type="Proteomes" id="UP000323505">
    <property type="component" value="Unassembled WGS sequence"/>
</dbReference>
<accession>A0A5D3FR89</accession>
<evidence type="ECO:0000256" key="1">
    <source>
        <dbReference type="SAM" id="SignalP"/>
    </source>
</evidence>